<proteinExistence type="predicted"/>
<protein>
    <submittedName>
        <fullName evidence="1">Uncharacterized protein</fullName>
    </submittedName>
</protein>
<name>A0ABW3T3G2_9CAUL</name>
<evidence type="ECO:0000313" key="2">
    <source>
        <dbReference type="Proteomes" id="UP001597216"/>
    </source>
</evidence>
<organism evidence="1 2">
    <name type="scientific">Phenylobacterium conjunctum</name>
    <dbReference type="NCBI Taxonomy" id="1298959"/>
    <lineage>
        <taxon>Bacteria</taxon>
        <taxon>Pseudomonadati</taxon>
        <taxon>Pseudomonadota</taxon>
        <taxon>Alphaproteobacteria</taxon>
        <taxon>Caulobacterales</taxon>
        <taxon>Caulobacteraceae</taxon>
        <taxon>Phenylobacterium</taxon>
    </lineage>
</organism>
<dbReference type="EMBL" id="JBHTLQ010000029">
    <property type="protein sequence ID" value="MFD1191528.1"/>
    <property type="molecule type" value="Genomic_DNA"/>
</dbReference>
<keyword evidence="2" id="KW-1185">Reference proteome</keyword>
<dbReference type="Proteomes" id="UP001597216">
    <property type="component" value="Unassembled WGS sequence"/>
</dbReference>
<reference evidence="2" key="1">
    <citation type="journal article" date="2019" name="Int. J. Syst. Evol. Microbiol.">
        <title>The Global Catalogue of Microorganisms (GCM) 10K type strain sequencing project: providing services to taxonomists for standard genome sequencing and annotation.</title>
        <authorList>
            <consortium name="The Broad Institute Genomics Platform"/>
            <consortium name="The Broad Institute Genome Sequencing Center for Infectious Disease"/>
            <person name="Wu L."/>
            <person name="Ma J."/>
        </authorList>
    </citation>
    <scope>NUCLEOTIDE SEQUENCE [LARGE SCALE GENOMIC DNA]</scope>
    <source>
        <strain evidence="2">CCUG 55074</strain>
    </source>
</reference>
<sequence length="96" mass="10855">MTLARNSHVRMTPTAEVIACQIRETLLLFGGEAHRRDVIAQLARDRGLDVRRIPPELEREVIDSFERACRAQALGLHPKFGEGSHRWAVRTRALAS</sequence>
<comment type="caution">
    <text evidence="1">The sequence shown here is derived from an EMBL/GenBank/DDBJ whole genome shotgun (WGS) entry which is preliminary data.</text>
</comment>
<gene>
    <name evidence="1" type="ORF">ACFQ27_13140</name>
</gene>
<dbReference type="RefSeq" id="WP_377353894.1">
    <property type="nucleotide sequence ID" value="NZ_JBHTLQ010000029.1"/>
</dbReference>
<accession>A0ABW3T3G2</accession>
<evidence type="ECO:0000313" key="1">
    <source>
        <dbReference type="EMBL" id="MFD1191528.1"/>
    </source>
</evidence>